<dbReference type="Gene3D" id="3.80.10.10">
    <property type="entry name" value="Ribonuclease Inhibitor"/>
    <property type="match status" value="2"/>
</dbReference>
<dbReference type="InterPro" id="IPR044492">
    <property type="entry name" value="P_typ_ATPase_HD_dom"/>
</dbReference>
<dbReference type="Gene3D" id="2.70.150.10">
    <property type="entry name" value="Calcium-transporting ATPase, cytoplasmic transduction domain A"/>
    <property type="match status" value="1"/>
</dbReference>
<feature type="transmembrane region" description="Helical" evidence="20">
    <location>
        <begin position="2983"/>
        <end position="3000"/>
    </location>
</feature>
<evidence type="ECO:0000256" key="11">
    <source>
        <dbReference type="ARBA" id="ARBA00022967"/>
    </source>
</evidence>
<dbReference type="SFLD" id="SFLDS00003">
    <property type="entry name" value="Haloacid_Dehalogenase"/>
    <property type="match status" value="1"/>
</dbReference>
<protein>
    <recommendedName>
        <fullName evidence="3">P-type phospholipid transporter</fullName>
        <ecNumber evidence="3">7.6.2.1</ecNumber>
    </recommendedName>
</protein>
<keyword evidence="5 20" id="KW-0812">Transmembrane</keyword>
<evidence type="ECO:0000256" key="6">
    <source>
        <dbReference type="ARBA" id="ARBA00022723"/>
    </source>
</evidence>
<feature type="region of interest" description="Disordered" evidence="19">
    <location>
        <begin position="1235"/>
        <end position="1269"/>
    </location>
</feature>
<feature type="domain" description="P-type ATPase N-terminal" evidence="21">
    <location>
        <begin position="1843"/>
        <end position="1898"/>
    </location>
</feature>
<evidence type="ECO:0000259" key="21">
    <source>
        <dbReference type="Pfam" id="PF16209"/>
    </source>
</evidence>
<dbReference type="Pfam" id="PF13246">
    <property type="entry name" value="Cation_ATPase"/>
    <property type="match status" value="1"/>
</dbReference>
<feature type="active site" description="4-aspartylphosphate intermediate" evidence="15">
    <location>
        <position position="2252"/>
    </location>
</feature>
<proteinExistence type="inferred from homology"/>
<dbReference type="Proteomes" id="UP000318821">
    <property type="component" value="Unassembled WGS sequence"/>
</dbReference>
<feature type="binding site" evidence="16">
    <location>
        <position position="2254"/>
    </location>
    <ligand>
        <name>ATP</name>
        <dbReference type="ChEBI" id="CHEBI:30616"/>
    </ligand>
</feature>
<feature type="binding site" evidence="16">
    <location>
        <position position="2777"/>
    </location>
    <ligand>
        <name>ATP</name>
        <dbReference type="ChEBI" id="CHEBI:30616"/>
    </ligand>
</feature>
<comment type="catalytic activity">
    <reaction evidence="14">
        <text>ATP + H2O + phospholipidSide 1 = ADP + phosphate + phospholipidSide 2.</text>
        <dbReference type="EC" id="7.6.2.1"/>
    </reaction>
</comment>
<evidence type="ECO:0000256" key="19">
    <source>
        <dbReference type="SAM" id="MobiDB-lite"/>
    </source>
</evidence>
<feature type="binding site" evidence="16">
    <location>
        <position position="2566"/>
    </location>
    <ligand>
        <name>ATP</name>
        <dbReference type="ChEBI" id="CHEBI:30616"/>
    </ligand>
</feature>
<dbReference type="PROSITE" id="PS50096">
    <property type="entry name" value="IQ"/>
    <property type="match status" value="1"/>
</dbReference>
<feature type="binding site" evidence="16">
    <location>
        <position position="2252"/>
    </location>
    <ligand>
        <name>ATP</name>
        <dbReference type="ChEBI" id="CHEBI:30616"/>
    </ligand>
</feature>
<dbReference type="SFLD" id="SFLDF00027">
    <property type="entry name" value="p-type_atpase"/>
    <property type="match status" value="1"/>
</dbReference>
<evidence type="ECO:0000256" key="18">
    <source>
        <dbReference type="SAM" id="Coils"/>
    </source>
</evidence>
<evidence type="ECO:0000256" key="7">
    <source>
        <dbReference type="ARBA" id="ARBA00022737"/>
    </source>
</evidence>
<dbReference type="InterPro" id="IPR036412">
    <property type="entry name" value="HAD-like_sf"/>
</dbReference>
<dbReference type="VEuPathDB" id="TriTrypDB:LDHU3_30.3080"/>
<dbReference type="InterPro" id="IPR018303">
    <property type="entry name" value="ATPase_P-typ_P_site"/>
</dbReference>
<dbReference type="InterPro" id="IPR023214">
    <property type="entry name" value="HAD_sf"/>
</dbReference>
<dbReference type="InterPro" id="IPR025875">
    <property type="entry name" value="Leu-rich_rpt_4"/>
</dbReference>
<gene>
    <name evidence="23" type="ORF">CGC20_6655</name>
</gene>
<keyword evidence="18" id="KW-0175">Coiled coil</keyword>
<dbReference type="SUPFAM" id="SSF52058">
    <property type="entry name" value="L domain-like"/>
    <property type="match status" value="1"/>
</dbReference>
<dbReference type="VEuPathDB" id="TriTrypDB:LdCL_300028300"/>
<dbReference type="SFLD" id="SFLDG00002">
    <property type="entry name" value="C1.7:_P-type_atpase_like"/>
    <property type="match status" value="1"/>
</dbReference>
<dbReference type="InterPro" id="IPR001757">
    <property type="entry name" value="P_typ_ATPase"/>
</dbReference>
<keyword evidence="10 17" id="KW-0460">Magnesium</keyword>
<feature type="coiled-coil region" evidence="18">
    <location>
        <begin position="628"/>
        <end position="694"/>
    </location>
</feature>
<feature type="binding site" evidence="16">
    <location>
        <position position="2567"/>
    </location>
    <ligand>
        <name>ATP</name>
        <dbReference type="ChEBI" id="CHEBI:30616"/>
    </ligand>
</feature>
<dbReference type="SUPFAM" id="SSF56784">
    <property type="entry name" value="HAD-like"/>
    <property type="match status" value="1"/>
</dbReference>
<dbReference type="VEuPathDB" id="TriTrypDB:LDHU3_30.3070"/>
<evidence type="ECO:0000256" key="8">
    <source>
        <dbReference type="ARBA" id="ARBA00022741"/>
    </source>
</evidence>
<feature type="compositionally biased region" description="Polar residues" evidence="19">
    <location>
        <begin position="1251"/>
        <end position="1262"/>
    </location>
</feature>
<dbReference type="PROSITE" id="PS51450">
    <property type="entry name" value="LRR"/>
    <property type="match status" value="3"/>
</dbReference>
<comment type="subcellular location">
    <subcellularLocation>
        <location evidence="1">Membrane</location>
        <topology evidence="1">Multi-pass membrane protein</topology>
    </subcellularLocation>
</comment>
<dbReference type="NCBIfam" id="TIGR01652">
    <property type="entry name" value="ATPase-Plipid"/>
    <property type="match status" value="1"/>
</dbReference>
<dbReference type="Pfam" id="PF16209">
    <property type="entry name" value="PhoLip_ATPase_N"/>
    <property type="match status" value="1"/>
</dbReference>
<comment type="similarity">
    <text evidence="2">Belongs to the cation transport ATPase (P-type) (TC 3.A.3) family. Type IV subfamily.</text>
</comment>
<dbReference type="Gene3D" id="3.40.50.1000">
    <property type="entry name" value="HAD superfamily/HAD-like"/>
    <property type="match status" value="2"/>
</dbReference>
<dbReference type="PANTHER" id="PTHR24092:SF19">
    <property type="entry name" value="PHOSPHOLIPID-TRANSPORTING ATPASE"/>
    <property type="match status" value="1"/>
</dbReference>
<feature type="region of interest" description="Disordered" evidence="19">
    <location>
        <begin position="396"/>
        <end position="416"/>
    </location>
</feature>
<feature type="region of interest" description="Disordered" evidence="19">
    <location>
        <begin position="501"/>
        <end position="522"/>
    </location>
</feature>
<dbReference type="GO" id="GO:0000287">
    <property type="term" value="F:magnesium ion binding"/>
    <property type="evidence" value="ECO:0007669"/>
    <property type="project" value="InterPro"/>
</dbReference>
<evidence type="ECO:0000256" key="20">
    <source>
        <dbReference type="SAM" id="Phobius"/>
    </source>
</evidence>
<keyword evidence="7" id="KW-0677">Repeat</keyword>
<dbReference type="InterPro" id="IPR032630">
    <property type="entry name" value="P_typ_ATPase_c"/>
</dbReference>
<feature type="domain" description="P-type ATPase C-terminal" evidence="22">
    <location>
        <begin position="2799"/>
        <end position="3040"/>
    </location>
</feature>
<evidence type="ECO:0000256" key="1">
    <source>
        <dbReference type="ARBA" id="ARBA00004141"/>
    </source>
</evidence>
<dbReference type="InterPro" id="IPR023298">
    <property type="entry name" value="ATPase_P-typ_TM_dom_sf"/>
</dbReference>
<evidence type="ECO:0000256" key="4">
    <source>
        <dbReference type="ARBA" id="ARBA00022614"/>
    </source>
</evidence>
<comment type="cofactor">
    <cofactor evidence="17">
        <name>Mg(2+)</name>
        <dbReference type="ChEBI" id="CHEBI:18420"/>
    </cofactor>
</comment>
<dbReference type="Gene3D" id="1.20.1110.10">
    <property type="entry name" value="Calcium-transporting ATPase, transmembrane domain"/>
    <property type="match status" value="1"/>
</dbReference>
<feature type="binding site" evidence="17">
    <location>
        <position position="2254"/>
    </location>
    <ligand>
        <name>Mg(2+)</name>
        <dbReference type="ChEBI" id="CHEBI:18420"/>
    </ligand>
</feature>
<dbReference type="InterPro" id="IPR001611">
    <property type="entry name" value="Leu-rich_rpt"/>
</dbReference>
<dbReference type="EC" id="7.6.2.1" evidence="3"/>
<dbReference type="EMBL" id="RHLD01000008">
    <property type="protein sequence ID" value="TPP43297.1"/>
    <property type="molecule type" value="Genomic_DNA"/>
</dbReference>
<dbReference type="GO" id="GO:0016887">
    <property type="term" value="F:ATP hydrolysis activity"/>
    <property type="evidence" value="ECO:0007669"/>
    <property type="project" value="InterPro"/>
</dbReference>
<feature type="binding site" evidence="17">
    <location>
        <position position="2252"/>
    </location>
    <ligand>
        <name>Mg(2+)</name>
        <dbReference type="ChEBI" id="CHEBI:18420"/>
    </ligand>
</feature>
<name>A0A504XEL0_LEIDO</name>
<evidence type="ECO:0000256" key="3">
    <source>
        <dbReference type="ARBA" id="ARBA00012189"/>
    </source>
</evidence>
<accession>A0A504XEL0</accession>
<organism evidence="23 24">
    <name type="scientific">Leishmania donovani</name>
    <dbReference type="NCBI Taxonomy" id="5661"/>
    <lineage>
        <taxon>Eukaryota</taxon>
        <taxon>Discoba</taxon>
        <taxon>Euglenozoa</taxon>
        <taxon>Kinetoplastea</taxon>
        <taxon>Metakinetoplastina</taxon>
        <taxon>Trypanosomatida</taxon>
        <taxon>Trypanosomatidae</taxon>
        <taxon>Leishmaniinae</taxon>
        <taxon>Leishmania</taxon>
    </lineage>
</organism>
<dbReference type="Gene3D" id="3.40.1110.10">
    <property type="entry name" value="Calcium-transporting ATPase, cytoplasmic domain N"/>
    <property type="match status" value="2"/>
</dbReference>
<keyword evidence="6 17" id="KW-0479">Metal-binding</keyword>
<dbReference type="PANTHER" id="PTHR24092">
    <property type="entry name" value="PROBABLE PHOSPHOLIPID-TRANSPORTING ATPASE"/>
    <property type="match status" value="1"/>
</dbReference>
<dbReference type="SMART" id="SM00364">
    <property type="entry name" value="LRR_BAC"/>
    <property type="match status" value="4"/>
</dbReference>
<reference evidence="24" key="1">
    <citation type="submission" date="2019-02" db="EMBL/GenBank/DDBJ databases">
        <title>FDA dAtabase for Regulatory Grade micrObial Sequences (FDA-ARGOS): Supporting development and validation of Infectious Disease Dx tests.</title>
        <authorList>
            <person name="Duncan R."/>
            <person name="Fisher C."/>
            <person name="Tallon L."/>
            <person name="Sadzewicz L."/>
            <person name="Sengamalay N."/>
            <person name="Ott S."/>
            <person name="Godinez A."/>
            <person name="Nagaraj S."/>
            <person name="Vavikolanu K."/>
            <person name="Vyas G."/>
            <person name="Nadendla S."/>
            <person name="Aluvathingal J."/>
            <person name="Sichtig H."/>
        </authorList>
    </citation>
    <scope>NUCLEOTIDE SEQUENCE [LARGE SCALE GENOMIC DNA]</scope>
    <source>
        <strain evidence="24">FDAARGOS_360</strain>
    </source>
</reference>
<feature type="binding site" evidence="17">
    <location>
        <position position="2777"/>
    </location>
    <ligand>
        <name>Mg(2+)</name>
        <dbReference type="ChEBI" id="CHEBI:18420"/>
    </ligand>
</feature>
<feature type="binding site" evidence="16">
    <location>
        <position position="2416"/>
    </location>
    <ligand>
        <name>ATP</name>
        <dbReference type="ChEBI" id="CHEBI:30616"/>
    </ligand>
</feature>
<dbReference type="GO" id="GO:0045332">
    <property type="term" value="P:phospholipid translocation"/>
    <property type="evidence" value="ECO:0007669"/>
    <property type="project" value="TreeGrafter"/>
</dbReference>
<feature type="binding site" evidence="16">
    <location>
        <position position="2565"/>
    </location>
    <ligand>
        <name>ATP</name>
        <dbReference type="ChEBI" id="CHEBI:30616"/>
    </ligand>
</feature>
<feature type="binding site" evidence="16">
    <location>
        <position position="2485"/>
    </location>
    <ligand>
        <name>ATP</name>
        <dbReference type="ChEBI" id="CHEBI:30616"/>
    </ligand>
</feature>
<dbReference type="NCBIfam" id="TIGR01494">
    <property type="entry name" value="ATPase_P-type"/>
    <property type="match status" value="1"/>
</dbReference>
<dbReference type="InterPro" id="IPR008250">
    <property type="entry name" value="ATPase_P-typ_transduc_dom_A_sf"/>
</dbReference>
<evidence type="ECO:0000256" key="14">
    <source>
        <dbReference type="ARBA" id="ARBA00034036"/>
    </source>
</evidence>
<feature type="region of interest" description="Disordered" evidence="19">
    <location>
        <begin position="1699"/>
        <end position="1720"/>
    </location>
</feature>
<dbReference type="InterPro" id="IPR006539">
    <property type="entry name" value="P-type_ATPase_IV"/>
</dbReference>
<dbReference type="SUPFAM" id="SSF81660">
    <property type="entry name" value="Metal cation-transporting ATPase, ATP-binding domain N"/>
    <property type="match status" value="1"/>
</dbReference>
<evidence type="ECO:0000256" key="9">
    <source>
        <dbReference type="ARBA" id="ARBA00022840"/>
    </source>
</evidence>
<feature type="binding site" evidence="16">
    <location>
        <position position="2440"/>
    </location>
    <ligand>
        <name>ATP</name>
        <dbReference type="ChEBI" id="CHEBI:30616"/>
    </ligand>
</feature>
<evidence type="ECO:0000256" key="2">
    <source>
        <dbReference type="ARBA" id="ARBA00008109"/>
    </source>
</evidence>
<dbReference type="InterPro" id="IPR032675">
    <property type="entry name" value="LRR_dom_sf"/>
</dbReference>
<comment type="caution">
    <text evidence="23">The sequence shown here is derived from an EMBL/GenBank/DDBJ whole genome shotgun (WGS) entry which is preliminary data.</text>
</comment>
<evidence type="ECO:0000256" key="15">
    <source>
        <dbReference type="PIRSR" id="PIRSR606539-1"/>
    </source>
</evidence>
<dbReference type="VEuPathDB" id="TriTrypDB:LdBPK_302270.1"/>
<feature type="binding site" evidence="16">
    <location>
        <position position="2342"/>
    </location>
    <ligand>
        <name>ATP</name>
        <dbReference type="ChEBI" id="CHEBI:30616"/>
    </ligand>
</feature>
<feature type="binding site" evidence="16">
    <location>
        <position position="2776"/>
    </location>
    <ligand>
        <name>ATP</name>
        <dbReference type="ChEBI" id="CHEBI:30616"/>
    </ligand>
</feature>
<keyword evidence="12 20" id="KW-1133">Transmembrane helix</keyword>
<evidence type="ECO:0000313" key="24">
    <source>
        <dbReference type="Proteomes" id="UP000318821"/>
    </source>
</evidence>
<feature type="compositionally biased region" description="Basic and acidic residues" evidence="19">
    <location>
        <begin position="1236"/>
        <end position="1249"/>
    </location>
</feature>
<evidence type="ECO:0000256" key="10">
    <source>
        <dbReference type="ARBA" id="ARBA00022842"/>
    </source>
</evidence>
<evidence type="ECO:0000256" key="16">
    <source>
        <dbReference type="PIRSR" id="PIRSR606539-2"/>
    </source>
</evidence>
<dbReference type="GO" id="GO:0005524">
    <property type="term" value="F:ATP binding"/>
    <property type="evidence" value="ECO:0007669"/>
    <property type="project" value="UniProtKB-KW"/>
</dbReference>
<feature type="binding site" evidence="17">
    <location>
        <position position="2773"/>
    </location>
    <ligand>
        <name>Mg(2+)</name>
        <dbReference type="ChEBI" id="CHEBI:18420"/>
    </ligand>
</feature>
<evidence type="ECO:0000256" key="5">
    <source>
        <dbReference type="ARBA" id="ARBA00022692"/>
    </source>
</evidence>
<feature type="binding site" evidence="16">
    <location>
        <position position="2253"/>
    </location>
    <ligand>
        <name>ATP</name>
        <dbReference type="ChEBI" id="CHEBI:30616"/>
    </ligand>
</feature>
<dbReference type="GO" id="GO:0140326">
    <property type="term" value="F:ATPase-coupled intramembrane lipid transporter activity"/>
    <property type="evidence" value="ECO:0007669"/>
    <property type="project" value="UniProtKB-EC"/>
</dbReference>
<evidence type="ECO:0000259" key="22">
    <source>
        <dbReference type="Pfam" id="PF16212"/>
    </source>
</evidence>
<keyword evidence="13 20" id="KW-0472">Membrane</keyword>
<dbReference type="Pfam" id="PF16212">
    <property type="entry name" value="PhoLip_ATPase_C"/>
    <property type="match status" value="1"/>
</dbReference>
<dbReference type="InterPro" id="IPR032631">
    <property type="entry name" value="P-type_ATPase_N"/>
</dbReference>
<evidence type="ECO:0000256" key="17">
    <source>
        <dbReference type="PIRSR" id="PIRSR606539-3"/>
    </source>
</evidence>
<feature type="binding site" evidence="16">
    <location>
        <position position="2754"/>
    </location>
    <ligand>
        <name>ATP</name>
        <dbReference type="ChEBI" id="CHEBI:30616"/>
    </ligand>
</feature>
<keyword evidence="8 16" id="KW-0547">Nucleotide-binding</keyword>
<evidence type="ECO:0000256" key="13">
    <source>
        <dbReference type="ARBA" id="ARBA00023136"/>
    </source>
</evidence>
<dbReference type="SUPFAM" id="SSF81665">
    <property type="entry name" value="Calcium ATPase, transmembrane domain M"/>
    <property type="match status" value="1"/>
</dbReference>
<keyword evidence="11" id="KW-1278">Translocase</keyword>
<keyword evidence="9 16" id="KW-0067">ATP-binding</keyword>
<feature type="compositionally biased region" description="Low complexity" evidence="19">
    <location>
        <begin position="1702"/>
        <end position="1717"/>
    </location>
</feature>
<dbReference type="SUPFAM" id="SSF81653">
    <property type="entry name" value="Calcium ATPase, transduction domain A"/>
    <property type="match status" value="1"/>
</dbReference>
<dbReference type="InterPro" id="IPR023299">
    <property type="entry name" value="ATPase_P-typ_cyto_dom_N"/>
</dbReference>
<evidence type="ECO:0000256" key="12">
    <source>
        <dbReference type="ARBA" id="ARBA00022989"/>
    </source>
</evidence>
<dbReference type="VEuPathDB" id="TriTrypDB:LdCL_300028200"/>
<keyword evidence="4" id="KW-0433">Leucine-rich repeat</keyword>
<dbReference type="GO" id="GO:0005886">
    <property type="term" value="C:plasma membrane"/>
    <property type="evidence" value="ECO:0007669"/>
    <property type="project" value="TreeGrafter"/>
</dbReference>
<dbReference type="PROSITE" id="PS00154">
    <property type="entry name" value="ATPASE_E1_E2"/>
    <property type="match status" value="1"/>
</dbReference>
<feature type="binding site" evidence="16">
    <location>
        <position position="2748"/>
    </location>
    <ligand>
        <name>ATP</name>
        <dbReference type="ChEBI" id="CHEBI:30616"/>
    </ligand>
</feature>
<sequence length="3110" mass="338835">MNADSGGETNGEAGPAAAAVASFPQLTLEEEAELLAKYGAEGPYDDYLEWAAPSQFKSQMGDGHVFLTDSCRHGNAIAPRRGREHAHRDPLRLYLHEKFPSLMFLDKTTPASLMETVTDTLDALENLSNADGRQRERAEGHASTLPLTGFTRSPAVERHAAVLRSGKEWARRASIAVQGASITSMASHLFVPDTHDAPLARRGDCSPMKAAGAPACTEDIEFHRLVESTEQLLAKATEALKACSAEACDKEADDIAHAVRKQQEREALLTEDALDVYFDRMEVLNGDEDDEEAVQLLRRAREGRARLRAALALRTVDTPASDICAGYDEVEMAPCAEDVDADAPSLFSLTPGLPYLCAFEMELPLSQPVAAQPLPGSNGAVVRAPEAHPGIRSGAQAVPEAVGPPTDFTTEEEKSVSLPQLLTRSTEVLALIADAELRDAQMQLDAAASREAHVRACRPGSPARRGMAQTTLQRDDRSALGLATLPSFVQQLDILLSPTREEQHYRGAAPTRSLQPDTQVGLDDGANAALEQQGGGSNGAAESVSLVNTSLERIRRQAALESFLVDREATEGHRMRIEDELVEREIRACADRLTWYAEQRTTLAQSAVQAAGRLCETERAAYAELLAAANKDRALAQQSQELRRLQETEKLVYTLILEWEVQREKLLQEEALSLRSLRRDAEEEEQRARIATRKRVDGEIAAAKKAMVQLRAVFEQQRVRPGPRTLQGENDAPAADTAMSLGENPLRESQWYAWRIAPLLRERAALLRWASTQQKVLESVRSLLVEAEGHYRAHAKGAAESLNSTETPASVVVLPENPPVVEEHGMSVGHAAADARVLDADAFVRLLWPSLHAVVRNPRRAPQHLAKLVLSLEDLQQVDWGQLRQLSLSAAQGARAQREPEATVSVARVVKELDLSGNPLRQFDVVEAIRTFSSLQSLSVSHAQLHTLAASGATATTGKVHAAGSPDQRLLSAASAASSRSSHLRHVAAARNHALAAQVHLLSLSVSSNNLASLTPLGTLASSSLVRCTATENKLTTLDSLSGCVQLRELSAAHNRLTDVRAASTMPLLRELDVGNNELATLTARADGGGDEGTSSSPMLLSKLCASHNPLRALPTSQYVYPCLTQLFVNHTKLPSLGAATLGWFPMLTVLQAEGNEISDISGLQHCPRLRSLRLSHNRLASLSGLEPLRCCTRLQVLDLTGNPCLVEDSNDAQIAAAVTRALYELSPSLEVLNNRPRERARELRRMPESHSPSTHAPTTGTEVGDNRDGGWHADAALAACVTSSSRYLPATPQLYREVFAALCWDAQLQHVLEEKELREANHGAAAVADLNAVTAAQIHVRAAEHQRHVEHYRVDAATVSEWISLSPRPPSAALAVPAEGDPLANAHVRNFSYKQQQQDHIALLARAYLTEWLHGRVLVRRARLELARLRLAYRQSRARQEELAVQRIQPVWRGAALRSRLQRFLHPELAGKGEKIDVDDFPKVNVDDWLVDNAAALAPVEVLFHDVVESARGLAPVPFDISEMTTSPAVAANSGASPPPVSTSFTRALPNDAPPQNGVASGHAAPQRIVDEPPGGEVAVVGKLRSSGSTLAEQWGPLVAAQIRKRRQKFARSHQQHVREEFLQDPLRVKREAREDPVPAEMKTHPPPFKLYSFSGQHDCWEMVGAGKAASSSDPPPFQQSMVPGLSMPITTTPSTCYANSSTSSPLLPRSTSTSPFPVQRRGGGFHFARTLDSYESRGDAGCSDCAFNGLAQKRHSSTSERVAATPVPVGASTSLWCRRLGLRLQRLCKNAAQRLSLTRVFKCTGDSQRSRATYAPVPSRRSDNAGQHEMRRIRLLDKAVGNQYCTNLVVNSRYTVQNFIFKNLYEQFSRPLNLYFLVVAVLQFVSVIAPVNPLSTLLPLLFAFMLTAAKEGYDDLKRHRQDHKYNHTLRRVLDTEKVAWVSRINADIRVGDVLLLREDEEIPCDVVVLGATSGVYIRTDNLDGEIDLKPKETLQLTTVDPGNLSRRTRAVCEVSSETEPPPAVNVISALTGVCLECPPASAIMDSFEGCADLQPTAQATVSCVGAPSGRVPLTHHHLLPQSCVLKNVAQAVCVAVYTGDDTKCGMNKREAPVKWAQIDKDVSRYSACIFVCQILNALVFGVIGFVKNGSMHDMAWYLPLPVSEASGSAVIYPLRFFLLTTVMIPVSFKFVVDVCKYYMARAVEWDISMMHTAPAAAGSQRPDQSQQIGCKVKNSSILEDLGQIDYVLSDKTGTLTQNVMELDAVTICPGHHISVSKITDTCATLPEELKKQDPATLATVRRFAQMVALCNTVEVAHPQASSGAGPSGAAIAYHAASPDEVALCVGMRKLGVSLVYRNEHRAVLRVRRGEGSSHTVAAAALGACSHGNSGVRVAGTDDDVEDELTWTVHHTLPFSSERRTMGVVVEEPGSGRIWFIVKGADDRVMEMASPPPSSSDASWHPQNLPLHPECAAKLSLYAHRGFRTLLVACKELTRADLSVFLRNIAEASCLAEGRQARLDALRAQMESGVTIIGITAIEDKLQDDVGETISDMLLAGIKVWMLTGDKMETAEQIGLSCGLYRASDMVIRISETQCCTDLGRGTCERGDAATNARSWREELLSFPMQQLPSPPSWHFRQRSAASAFVSASAAQMCGKALETRVLGFDASDSSQLSNGPLRTMALAADSVAEASGSGAGGGAFVSGGPERIAVLVVEGGSVLETILQDPTLRARLREISSRCGSVICARSTPSQKAAIVRFVRGGGFMTLSVGDGGNDVAMLQEAHVGVGVAGKEGQQAARAADFSITQFSDLRALLFVHGQQAYTRTAYVIKYSFYKSMLISFIQLAYNVIGTHVSGGTFWNSFSLTMWNGFYTLPQTIFYCFDRCASRVVLERNPYLYKMTRHAVDIRPGEFFGSFVARGVLQSVGLLWLSTRLYGPDFAYAESGGTASNDVTFSVSYTALMLSQVYTMWWESHAVTPLNLLMLLGMPLFYVYSTSVYSDSPTLQYFGVFRKSLDTAGILSAFGVSVALMVPSIIYLTAMVFQTPNPRDVLRQAEIRRQRLLLTRRDYKRMQPLWVRWFGATPEDRSVLCRRCYSAHSMDGDDVGDGMI</sequence>
<feature type="transmembrane region" description="Helical" evidence="20">
    <location>
        <begin position="3020"/>
        <end position="3043"/>
    </location>
</feature>
<evidence type="ECO:0000313" key="23">
    <source>
        <dbReference type="EMBL" id="TPP43297.1"/>
    </source>
</evidence>
<dbReference type="Pfam" id="PF12799">
    <property type="entry name" value="LRR_4"/>
    <property type="match status" value="1"/>
</dbReference>